<comment type="caution">
    <text evidence="1">The sequence shown here is derived from an EMBL/GenBank/DDBJ whole genome shotgun (WGS) entry which is preliminary data.</text>
</comment>
<accession>A0A2M9EYZ0</accession>
<evidence type="ECO:0000313" key="1">
    <source>
        <dbReference type="EMBL" id="PJK16424.1"/>
    </source>
</evidence>
<sequence length="251" mass="28764">MRSENLNDSSLIDFKISFKQRNADFLENKMTSDRAIQIFGPNWQQVITNFTRSIKDKFYEKPLIYKVGHGRTSKGSITLGWRFELINKIGGGLSGIANLTQNEVYEVYAGEKLDKTKRHAFVNDVPITNSGIANCIINSDIDSITNIQDAVDALVDLYDFATYNPNVYFVCKALNYRSFEKKIEGNRALSVYIRWEAENNQLKPYLEFDNPLSIKGKQVKEKLEDTLQELNINTTDDITPNNVNEWSIVKK</sequence>
<gene>
    <name evidence="1" type="ORF">CQS04_09745</name>
</gene>
<proteinExistence type="predicted"/>
<dbReference type="Proteomes" id="UP000228680">
    <property type="component" value="Unassembled WGS sequence"/>
</dbReference>
<keyword evidence="2" id="KW-1185">Reference proteome</keyword>
<dbReference type="EMBL" id="PCGR01000003">
    <property type="protein sequence ID" value="PJK16424.1"/>
    <property type="molecule type" value="Genomic_DNA"/>
</dbReference>
<evidence type="ECO:0000313" key="2">
    <source>
        <dbReference type="Proteomes" id="UP000228680"/>
    </source>
</evidence>
<dbReference type="OrthoDB" id="1492303at2"/>
<protein>
    <submittedName>
        <fullName evidence="1">Uncharacterized protein</fullName>
    </submittedName>
</protein>
<dbReference type="AlphaFoldDB" id="A0A2M9EYZ0"/>
<organism evidence="1 2">
    <name type="scientific">Chryseomicrobium excrementi</name>
    <dbReference type="NCBI Taxonomy" id="2041346"/>
    <lineage>
        <taxon>Bacteria</taxon>
        <taxon>Bacillati</taxon>
        <taxon>Bacillota</taxon>
        <taxon>Bacilli</taxon>
        <taxon>Bacillales</taxon>
        <taxon>Caryophanaceae</taxon>
        <taxon>Chryseomicrobium</taxon>
    </lineage>
</organism>
<name>A0A2M9EYZ0_9BACL</name>
<reference evidence="1 2" key="1">
    <citation type="submission" date="2017-10" db="EMBL/GenBank/DDBJ databases">
        <title>Draft genome of Chryseomicrobium casticus sp. nov.</title>
        <authorList>
            <person name="Chakraborty R."/>
            <person name="Saha T."/>
        </authorList>
    </citation>
    <scope>NUCLEOTIDE SEQUENCE [LARGE SCALE GENOMIC DNA]</scope>
    <source>
        <strain evidence="1 2">ET03</strain>
    </source>
</reference>